<proteinExistence type="predicted"/>
<accession>A0AAE0WX57</accession>
<feature type="compositionally biased region" description="Basic and acidic residues" evidence="1">
    <location>
        <begin position="100"/>
        <end position="109"/>
    </location>
</feature>
<dbReference type="AlphaFoldDB" id="A0AAE0WX57"/>
<comment type="caution">
    <text evidence="2">The sequence shown here is derived from an EMBL/GenBank/DDBJ whole genome shotgun (WGS) entry which is preliminary data.</text>
</comment>
<sequence>MLDTLNEDCLRLIVYRLDEGSTIAFHSTNRHFFHSADDAVLATHFTNRAHLVNSYGLQALADMTAVPRIRIVIRCLTLIVPSTYLYDGFAQTRAAEEYPDKAKKLRESGGSRQSTNKETIHRPSKDNICVEALYRKRVRQLAAEESNELLESALGSTLLEQICNNLKEAGRSFKFVTRSWSADGVREFCWVPFFDESPNDQGGVEYSNVSGL</sequence>
<evidence type="ECO:0000313" key="3">
    <source>
        <dbReference type="Proteomes" id="UP001274830"/>
    </source>
</evidence>
<feature type="region of interest" description="Disordered" evidence="1">
    <location>
        <begin position="100"/>
        <end position="121"/>
    </location>
</feature>
<name>A0AAE0WX57_9PEZI</name>
<organism evidence="2 3">
    <name type="scientific">Recurvomyces mirabilis</name>
    <dbReference type="NCBI Taxonomy" id="574656"/>
    <lineage>
        <taxon>Eukaryota</taxon>
        <taxon>Fungi</taxon>
        <taxon>Dikarya</taxon>
        <taxon>Ascomycota</taxon>
        <taxon>Pezizomycotina</taxon>
        <taxon>Dothideomycetes</taxon>
        <taxon>Dothideomycetidae</taxon>
        <taxon>Mycosphaerellales</taxon>
        <taxon>Teratosphaeriaceae</taxon>
        <taxon>Recurvomyces</taxon>
    </lineage>
</organism>
<dbReference type="Proteomes" id="UP001274830">
    <property type="component" value="Unassembled WGS sequence"/>
</dbReference>
<evidence type="ECO:0000256" key="1">
    <source>
        <dbReference type="SAM" id="MobiDB-lite"/>
    </source>
</evidence>
<evidence type="ECO:0000313" key="2">
    <source>
        <dbReference type="EMBL" id="KAK3679633.1"/>
    </source>
</evidence>
<protein>
    <submittedName>
        <fullName evidence="2">Uncharacterized protein</fullName>
    </submittedName>
</protein>
<reference evidence="2" key="1">
    <citation type="submission" date="2023-07" db="EMBL/GenBank/DDBJ databases">
        <title>Black Yeasts Isolated from many extreme environments.</title>
        <authorList>
            <person name="Coleine C."/>
            <person name="Stajich J.E."/>
            <person name="Selbmann L."/>
        </authorList>
    </citation>
    <scope>NUCLEOTIDE SEQUENCE</scope>
    <source>
        <strain evidence="2">CCFEE 5485</strain>
    </source>
</reference>
<dbReference type="EMBL" id="JAUTXT010000001">
    <property type="protein sequence ID" value="KAK3679633.1"/>
    <property type="molecule type" value="Genomic_DNA"/>
</dbReference>
<keyword evidence="3" id="KW-1185">Reference proteome</keyword>
<gene>
    <name evidence="2" type="ORF">LTR78_000008</name>
</gene>